<dbReference type="Gene3D" id="3.90.550.10">
    <property type="entry name" value="Spore Coat Polysaccharide Biosynthesis Protein SpsA, Chain A"/>
    <property type="match status" value="1"/>
</dbReference>
<evidence type="ECO:0000313" key="3">
    <source>
        <dbReference type="Proteomes" id="UP001500427"/>
    </source>
</evidence>
<accession>A0ABP9J4N9</accession>
<protein>
    <submittedName>
        <fullName evidence="2">Uncharacterized protein</fullName>
    </submittedName>
</protein>
<dbReference type="InterPro" id="IPR029044">
    <property type="entry name" value="Nucleotide-diphossugar_trans"/>
</dbReference>
<proteinExistence type="predicted"/>
<keyword evidence="3" id="KW-1185">Reference proteome</keyword>
<sequence length="1039" mass="110332">MRQTVSPSGTPPPDHRSFTSAVAGASSLFTPRLYVRRVRELSVVVVVGPAYDVGPCLAALSAQTLPTDRFEVVVVRHRTGDAAPALGSPSPVDLEVVTSPSVAMSRAAARATGVHLARAPWVTFVDAGDAVSPDLLELLHDARHPDRVAVAGPLPADLPADASTDRLSPLAADSRLVAPERAPQLLRGRGGRLYPRAWLVGEPLSTDPEHASDAVLHGRLLSRFEHRFTLLDLSPAARGARYDAAPTASPEPADHVAALVALTQGTQAHPADRSALTDALVAAELADLRALAATPGVDRANVDRMLHDAGVLGVVGPTGPAGGHAPAPGTRTEGHALFFAPPAGPRSLVVVAGNAAAVNEQDRMLGLLARSGYGIRVLHYRGRLTKGLRRLPETHRVEVLPRSVARVEAAVGPTAARSRRLALRAVQESLRVGRRVLPEVVPARVAGPAYGRVDTHAARLLDGPGTHVVLDRAGRTLLRTWGDDRPAVGATELAALTLRVAASSLRGARPDAHAARRASRLLRADPDHARALVDPELWTMVTYRLQRAGRLEASAQLLADREAVFGPATTPRSPGLDALQALLTGSDAGAVDVVGAARSTLRAADEAFAAGDLDRAAFETTVALDLLFARRLHTAETRSPLVSEPDAFLDPLRESEIGRLLGHSTPPPPSRSTAATAPVAGRRRPRVSVLPGAYPKFSGAVVAELEGHADVEVLDLSARDKRFGNTGVDPATVRERLLTAAGHPPSVDLATAEALGADVVFVDWADKGLTWVTQVVPSGTRVVARLHGVDTLSAWLHTAQWEKVDDVIFPSDHLRRAAVATLGGRLDGVRQHVVANPVDVERYVLPKVASARTTLGLVGWAQQVKDPLWALEVLATLRRHDPVWRLRLVGADFAVDERNPVEREAAAAFRERMADPLVADGVDFVGYTTRLPEHLREVGWALSASRREGFHVGLVEMAASGAVPVVRDWPVYAGIGGAGTLFPPDWVTTTPGDAAERILRIDASGTWEDACGRTVDTVRARFSGTDSGERLRRIVLGES</sequence>
<comment type="caution">
    <text evidence="2">The sequence shown here is derived from an EMBL/GenBank/DDBJ whole genome shotgun (WGS) entry which is preliminary data.</text>
</comment>
<reference evidence="3" key="1">
    <citation type="journal article" date="2019" name="Int. J. Syst. Evol. Microbiol.">
        <title>The Global Catalogue of Microorganisms (GCM) 10K type strain sequencing project: providing services to taxonomists for standard genome sequencing and annotation.</title>
        <authorList>
            <consortium name="The Broad Institute Genomics Platform"/>
            <consortium name="The Broad Institute Genome Sequencing Center for Infectious Disease"/>
            <person name="Wu L."/>
            <person name="Ma J."/>
        </authorList>
    </citation>
    <scope>NUCLEOTIDE SEQUENCE [LARGE SCALE GENOMIC DNA]</scope>
    <source>
        <strain evidence="3">JCM 17687</strain>
    </source>
</reference>
<evidence type="ECO:0000313" key="2">
    <source>
        <dbReference type="EMBL" id="GAA5019025.1"/>
    </source>
</evidence>
<organism evidence="2 3">
    <name type="scientific">Terrabacter aeriphilus</name>
    <dbReference type="NCBI Taxonomy" id="515662"/>
    <lineage>
        <taxon>Bacteria</taxon>
        <taxon>Bacillati</taxon>
        <taxon>Actinomycetota</taxon>
        <taxon>Actinomycetes</taxon>
        <taxon>Micrococcales</taxon>
        <taxon>Intrasporangiaceae</taxon>
        <taxon>Terrabacter</taxon>
    </lineage>
</organism>
<feature type="region of interest" description="Disordered" evidence="1">
    <location>
        <begin position="661"/>
        <end position="682"/>
    </location>
</feature>
<name>A0ABP9J4N9_9MICO</name>
<dbReference type="Pfam" id="PF13692">
    <property type="entry name" value="Glyco_trans_1_4"/>
    <property type="match status" value="1"/>
</dbReference>
<dbReference type="SUPFAM" id="SSF53448">
    <property type="entry name" value="Nucleotide-diphospho-sugar transferases"/>
    <property type="match status" value="1"/>
</dbReference>
<dbReference type="Proteomes" id="UP001500427">
    <property type="component" value="Unassembled WGS sequence"/>
</dbReference>
<dbReference type="Gene3D" id="3.40.50.2000">
    <property type="entry name" value="Glycogen Phosphorylase B"/>
    <property type="match status" value="1"/>
</dbReference>
<dbReference type="EMBL" id="BAABIW010000006">
    <property type="protein sequence ID" value="GAA5019025.1"/>
    <property type="molecule type" value="Genomic_DNA"/>
</dbReference>
<gene>
    <name evidence="2" type="ORF">GCM10023258_06280</name>
</gene>
<dbReference type="SUPFAM" id="SSF53756">
    <property type="entry name" value="UDP-Glycosyltransferase/glycogen phosphorylase"/>
    <property type="match status" value="1"/>
</dbReference>
<dbReference type="CDD" id="cd00761">
    <property type="entry name" value="Glyco_tranf_GTA_type"/>
    <property type="match status" value="1"/>
</dbReference>
<evidence type="ECO:0000256" key="1">
    <source>
        <dbReference type="SAM" id="MobiDB-lite"/>
    </source>
</evidence>